<dbReference type="GO" id="GO:0030272">
    <property type="term" value="F:5-formyltetrahydrofolate cyclo-ligase activity"/>
    <property type="evidence" value="ECO:0007669"/>
    <property type="project" value="UniProtKB-EC"/>
</dbReference>
<dbReference type="InterPro" id="IPR037171">
    <property type="entry name" value="NagB/RpiA_transferase-like"/>
</dbReference>
<evidence type="ECO:0000313" key="5">
    <source>
        <dbReference type="EMBL" id="NKI18758.1"/>
    </source>
</evidence>
<dbReference type="InterPro" id="IPR002698">
    <property type="entry name" value="FTHF_cligase"/>
</dbReference>
<gene>
    <name evidence="5" type="ORF">HCU74_15200</name>
</gene>
<comment type="similarity">
    <text evidence="1 4">Belongs to the 5-formyltetrahydrofolate cyclo-ligase family.</text>
</comment>
<keyword evidence="4" id="KW-0479">Metal-binding</keyword>
<accession>A0ABX1GJV7</accession>
<evidence type="ECO:0000313" key="6">
    <source>
        <dbReference type="Proteomes" id="UP000765845"/>
    </source>
</evidence>
<dbReference type="SUPFAM" id="SSF100950">
    <property type="entry name" value="NagB/RpiA/CoA transferase-like"/>
    <property type="match status" value="1"/>
</dbReference>
<keyword evidence="3 4" id="KW-0067">ATP-binding</keyword>
<keyword evidence="2 4" id="KW-0547">Nucleotide-binding</keyword>
<proteinExistence type="inferred from homology"/>
<keyword evidence="6" id="KW-1185">Reference proteome</keyword>
<dbReference type="Gene3D" id="3.40.50.10420">
    <property type="entry name" value="NagB/RpiA/CoA transferase-like"/>
    <property type="match status" value="1"/>
</dbReference>
<dbReference type="InterPro" id="IPR024185">
    <property type="entry name" value="FTHF_cligase-like_sf"/>
</dbReference>
<reference evidence="5 6" key="1">
    <citation type="submission" date="2020-04" db="EMBL/GenBank/DDBJ databases">
        <authorList>
            <person name="Yoon J."/>
        </authorList>
    </citation>
    <scope>NUCLEOTIDE SEQUENCE [LARGE SCALE GENOMIC DNA]</scope>
    <source>
        <strain evidence="5 6">KMU-166</strain>
    </source>
</reference>
<dbReference type="RefSeq" id="WP_168451267.1">
    <property type="nucleotide sequence ID" value="NZ_JAAWWK010000005.1"/>
</dbReference>
<evidence type="ECO:0000256" key="4">
    <source>
        <dbReference type="RuleBase" id="RU361279"/>
    </source>
</evidence>
<dbReference type="NCBIfam" id="TIGR02727">
    <property type="entry name" value="MTHFS_bact"/>
    <property type="match status" value="1"/>
</dbReference>
<dbReference type="EC" id="6.3.3.2" evidence="4"/>
<keyword evidence="4" id="KW-0460">Magnesium</keyword>
<comment type="catalytic activity">
    <reaction evidence="4">
        <text>(6S)-5-formyl-5,6,7,8-tetrahydrofolate + ATP = (6R)-5,10-methenyltetrahydrofolate + ADP + phosphate</text>
        <dbReference type="Rhea" id="RHEA:10488"/>
        <dbReference type="ChEBI" id="CHEBI:30616"/>
        <dbReference type="ChEBI" id="CHEBI:43474"/>
        <dbReference type="ChEBI" id="CHEBI:57455"/>
        <dbReference type="ChEBI" id="CHEBI:57457"/>
        <dbReference type="ChEBI" id="CHEBI:456216"/>
        <dbReference type="EC" id="6.3.3.2"/>
    </reaction>
</comment>
<dbReference type="PANTHER" id="PTHR23407">
    <property type="entry name" value="ATPASE INHIBITOR/5-FORMYLTETRAHYDROFOLATE CYCLO-LIGASE"/>
    <property type="match status" value="1"/>
</dbReference>
<evidence type="ECO:0000256" key="2">
    <source>
        <dbReference type="ARBA" id="ARBA00022741"/>
    </source>
</evidence>
<protein>
    <recommendedName>
        <fullName evidence="4">5-formyltetrahydrofolate cyclo-ligase</fullName>
        <ecNumber evidence="4">6.3.3.2</ecNumber>
    </recommendedName>
</protein>
<dbReference type="Pfam" id="PF01812">
    <property type="entry name" value="5-FTHF_cyc-lig"/>
    <property type="match status" value="1"/>
</dbReference>
<comment type="caution">
    <text evidence="5">The sequence shown here is derived from an EMBL/GenBank/DDBJ whole genome shotgun (WGS) entry which is preliminary data.</text>
</comment>
<comment type="cofactor">
    <cofactor evidence="4">
        <name>Mg(2+)</name>
        <dbReference type="ChEBI" id="CHEBI:18420"/>
    </cofactor>
</comment>
<keyword evidence="5" id="KW-0436">Ligase</keyword>
<evidence type="ECO:0000256" key="3">
    <source>
        <dbReference type="ARBA" id="ARBA00022840"/>
    </source>
</evidence>
<dbReference type="EMBL" id="JAAWWK010000005">
    <property type="protein sequence ID" value="NKI18758.1"/>
    <property type="molecule type" value="Genomic_DNA"/>
</dbReference>
<sequence length="201" mass="23675">MPSHSDLCTRQSLRQQLRQRRRELSPRHQQQASMAALRQLLKRPEFRRARHVAVYLPSQGELPTLPLIRHCQQRHKHCYVPVVSPKQKHMTFVHYRLGHTLRRNRYGIGEPNPLRRRRADSLDMVIVPLVAFDRQGNRLGMGGGYYDRCFARRRQRDQRSNKPLLVGWGYSFQQTDHLPTARWDVPLDAIVTDREWIACAG</sequence>
<name>A0ABX1GJV7_9GAMM</name>
<dbReference type="PANTHER" id="PTHR23407:SF1">
    <property type="entry name" value="5-FORMYLTETRAHYDROFOLATE CYCLO-LIGASE"/>
    <property type="match status" value="1"/>
</dbReference>
<dbReference type="Proteomes" id="UP000765845">
    <property type="component" value="Unassembled WGS sequence"/>
</dbReference>
<evidence type="ECO:0000256" key="1">
    <source>
        <dbReference type="ARBA" id="ARBA00010638"/>
    </source>
</evidence>
<organism evidence="5 6">
    <name type="scientific">Spongiibacter thalassae</name>
    <dbReference type="NCBI Taxonomy" id="2721624"/>
    <lineage>
        <taxon>Bacteria</taxon>
        <taxon>Pseudomonadati</taxon>
        <taxon>Pseudomonadota</taxon>
        <taxon>Gammaproteobacteria</taxon>
        <taxon>Cellvibrionales</taxon>
        <taxon>Spongiibacteraceae</taxon>
        <taxon>Spongiibacter</taxon>
    </lineage>
</organism>
<dbReference type="PIRSF" id="PIRSF006806">
    <property type="entry name" value="FTHF_cligase"/>
    <property type="match status" value="1"/>
</dbReference>